<dbReference type="AlphaFoldDB" id="A0A1M5AQM9"/>
<accession>A0A1M5AQM9</accession>
<evidence type="ECO:0000313" key="1">
    <source>
        <dbReference type="EMBL" id="SHF32484.1"/>
    </source>
</evidence>
<keyword evidence="2" id="KW-1185">Reference proteome</keyword>
<dbReference type="OrthoDB" id="1786901at2"/>
<reference evidence="2" key="1">
    <citation type="submission" date="2016-11" db="EMBL/GenBank/DDBJ databases">
        <authorList>
            <person name="Varghese N."/>
            <person name="Submissions S."/>
        </authorList>
    </citation>
    <scope>NUCLEOTIDE SEQUENCE [LARGE SCALE GENOMIC DNA]</scope>
    <source>
        <strain evidence="2">DSM 12395</strain>
    </source>
</reference>
<name>A0A1M5AQM9_9FIRM</name>
<proteinExistence type="predicted"/>
<protein>
    <submittedName>
        <fullName evidence="1">Uncharacterized protein</fullName>
    </submittedName>
</protein>
<sequence>MGGGPNLNYHRCDCPPSCYQEFGFGVRGTACLRYGCTPACVACYYSRPKNIPACYESLPGYPEDCISPFFKPECKKFCRYAQGS</sequence>
<gene>
    <name evidence="1" type="ORF">SAMN02745133_02361</name>
</gene>
<dbReference type="STRING" id="1121429.SAMN02745133_02361"/>
<organism evidence="1 2">
    <name type="scientific">Desulforamulus putei DSM 12395</name>
    <dbReference type="NCBI Taxonomy" id="1121429"/>
    <lineage>
        <taxon>Bacteria</taxon>
        <taxon>Bacillati</taxon>
        <taxon>Bacillota</taxon>
        <taxon>Clostridia</taxon>
        <taxon>Eubacteriales</taxon>
        <taxon>Peptococcaceae</taxon>
        <taxon>Desulforamulus</taxon>
    </lineage>
</organism>
<evidence type="ECO:0000313" key="2">
    <source>
        <dbReference type="Proteomes" id="UP000184148"/>
    </source>
</evidence>
<dbReference type="Proteomes" id="UP000184148">
    <property type="component" value="Unassembled WGS sequence"/>
</dbReference>
<dbReference type="EMBL" id="FQUY01000018">
    <property type="protein sequence ID" value="SHF32484.1"/>
    <property type="molecule type" value="Genomic_DNA"/>
</dbReference>